<dbReference type="InterPro" id="IPR027417">
    <property type="entry name" value="P-loop_NTPase"/>
</dbReference>
<dbReference type="RefSeq" id="WP_142894090.1">
    <property type="nucleotide sequence ID" value="NZ_ML660164.1"/>
</dbReference>
<dbReference type="GO" id="GO:0006261">
    <property type="term" value="P:DNA-templated DNA replication"/>
    <property type="evidence" value="ECO:0007669"/>
    <property type="project" value="TreeGrafter"/>
</dbReference>
<dbReference type="AlphaFoldDB" id="A0A545UD46"/>
<dbReference type="OrthoDB" id="9811073at2"/>
<evidence type="ECO:0000256" key="2">
    <source>
        <dbReference type="ARBA" id="ARBA00022932"/>
    </source>
</evidence>
<dbReference type="Gene3D" id="3.40.50.300">
    <property type="entry name" value="P-loop containing nucleotide triphosphate hydrolases"/>
    <property type="match status" value="1"/>
</dbReference>
<keyword evidence="5" id="KW-1185">Reference proteome</keyword>
<gene>
    <name evidence="4" type="ORF">FLL46_13190</name>
</gene>
<dbReference type="EC" id="2.7.7.7" evidence="1"/>
<sequence length="334" mass="37336">MLTADLPWFKHCFEHIESSYRSGRLAHGILVAAPDGSGKTIFAETLVKSLFCRESHSQLASPCNQCKSCHLIDAGTHPDFHLVERLVDNKGKQKSSIGIDQIRQLTAKLTDQAQLDGWRVALITSVSAMTTASFNALLKTLEEPGDKTLLILLCDNLQKVPATIRSRCQILQPELKTSISKPWIMEKAGESEAVVSEALRNCYNAPLSALNYIQQDGHSTQQSLYQSLDQVLQNQLTPSEFLQSVPVSDNEMWDALGNYFYSASLLAMGTNKEQLNRANYQQLPDKLIFNLYSKIVDYKRAQFSGSNLQSKLQLQAILIQWFEAGRKIINISKA</sequence>
<keyword evidence="2" id="KW-0239">DNA-directed DNA polymerase</keyword>
<dbReference type="EMBL" id="VIKS01000008">
    <property type="protein sequence ID" value="TQV87394.1"/>
    <property type="molecule type" value="Genomic_DNA"/>
</dbReference>
<protein>
    <recommendedName>
        <fullName evidence="1">DNA-directed DNA polymerase</fullName>
        <ecNumber evidence="1">2.7.7.7</ecNumber>
    </recommendedName>
</protein>
<organism evidence="4 5">
    <name type="scientific">Aliikangiella coralliicola</name>
    <dbReference type="NCBI Taxonomy" id="2592383"/>
    <lineage>
        <taxon>Bacteria</taxon>
        <taxon>Pseudomonadati</taxon>
        <taxon>Pseudomonadota</taxon>
        <taxon>Gammaproteobacteria</taxon>
        <taxon>Oceanospirillales</taxon>
        <taxon>Pleioneaceae</taxon>
        <taxon>Aliikangiella</taxon>
    </lineage>
</organism>
<comment type="catalytic activity">
    <reaction evidence="3">
        <text>DNA(n) + a 2'-deoxyribonucleoside 5'-triphosphate = DNA(n+1) + diphosphate</text>
        <dbReference type="Rhea" id="RHEA:22508"/>
        <dbReference type="Rhea" id="RHEA-COMP:17339"/>
        <dbReference type="Rhea" id="RHEA-COMP:17340"/>
        <dbReference type="ChEBI" id="CHEBI:33019"/>
        <dbReference type="ChEBI" id="CHEBI:61560"/>
        <dbReference type="ChEBI" id="CHEBI:173112"/>
        <dbReference type="EC" id="2.7.7.7"/>
    </reaction>
</comment>
<keyword evidence="2" id="KW-0548">Nucleotidyltransferase</keyword>
<dbReference type="Pfam" id="PF13177">
    <property type="entry name" value="DNA_pol3_delta2"/>
    <property type="match status" value="1"/>
</dbReference>
<evidence type="ECO:0000313" key="5">
    <source>
        <dbReference type="Proteomes" id="UP000315439"/>
    </source>
</evidence>
<evidence type="ECO:0000256" key="1">
    <source>
        <dbReference type="ARBA" id="ARBA00012417"/>
    </source>
</evidence>
<dbReference type="InterPro" id="IPR050238">
    <property type="entry name" value="DNA_Rep/Repair_Clamp_Loader"/>
</dbReference>
<dbReference type="PANTHER" id="PTHR11669">
    <property type="entry name" value="REPLICATION FACTOR C / DNA POLYMERASE III GAMMA-TAU SUBUNIT"/>
    <property type="match status" value="1"/>
</dbReference>
<name>A0A545UD46_9GAMM</name>
<dbReference type="Proteomes" id="UP000315439">
    <property type="component" value="Unassembled WGS sequence"/>
</dbReference>
<evidence type="ECO:0000313" key="4">
    <source>
        <dbReference type="EMBL" id="TQV87394.1"/>
    </source>
</evidence>
<accession>A0A545UD46</accession>
<keyword evidence="2" id="KW-0808">Transferase</keyword>
<dbReference type="GO" id="GO:0009360">
    <property type="term" value="C:DNA polymerase III complex"/>
    <property type="evidence" value="ECO:0007669"/>
    <property type="project" value="TreeGrafter"/>
</dbReference>
<evidence type="ECO:0000256" key="3">
    <source>
        <dbReference type="ARBA" id="ARBA00049244"/>
    </source>
</evidence>
<dbReference type="SUPFAM" id="SSF52540">
    <property type="entry name" value="P-loop containing nucleoside triphosphate hydrolases"/>
    <property type="match status" value="1"/>
</dbReference>
<dbReference type="PANTHER" id="PTHR11669:SF8">
    <property type="entry name" value="DNA POLYMERASE III SUBUNIT DELTA"/>
    <property type="match status" value="1"/>
</dbReference>
<dbReference type="GO" id="GO:0003887">
    <property type="term" value="F:DNA-directed DNA polymerase activity"/>
    <property type="evidence" value="ECO:0007669"/>
    <property type="project" value="UniProtKB-KW"/>
</dbReference>
<comment type="caution">
    <text evidence="4">The sequence shown here is derived from an EMBL/GenBank/DDBJ whole genome shotgun (WGS) entry which is preliminary data.</text>
</comment>
<reference evidence="4 5" key="1">
    <citation type="submission" date="2019-07" db="EMBL/GenBank/DDBJ databases">
        <title>Draft genome for Aliikangiella sp. M105.</title>
        <authorList>
            <person name="Wang G."/>
        </authorList>
    </citation>
    <scope>NUCLEOTIDE SEQUENCE [LARGE SCALE GENOMIC DNA]</scope>
    <source>
        <strain evidence="4 5">M105</strain>
    </source>
</reference>
<proteinExistence type="predicted"/>